<dbReference type="Proteomes" id="UP000774570">
    <property type="component" value="Unassembled WGS sequence"/>
</dbReference>
<feature type="region of interest" description="Disordered" evidence="1">
    <location>
        <begin position="133"/>
        <end position="212"/>
    </location>
</feature>
<evidence type="ECO:0000313" key="4">
    <source>
        <dbReference type="Proteomes" id="UP000774570"/>
    </source>
</evidence>
<evidence type="ECO:0000313" key="3">
    <source>
        <dbReference type="EMBL" id="MBW8484330.1"/>
    </source>
</evidence>
<protein>
    <submittedName>
        <fullName evidence="3">Uncharacterized protein</fullName>
    </submittedName>
</protein>
<feature type="signal peptide" evidence="2">
    <location>
        <begin position="1"/>
        <end position="31"/>
    </location>
</feature>
<evidence type="ECO:0000256" key="1">
    <source>
        <dbReference type="SAM" id="MobiDB-lite"/>
    </source>
</evidence>
<dbReference type="RefSeq" id="WP_220167567.1">
    <property type="nucleotide sequence ID" value="NZ_JAIBOA010000011.1"/>
</dbReference>
<organism evidence="3 4">
    <name type="scientific">Actinomadura parmotrematis</name>
    <dbReference type="NCBI Taxonomy" id="2864039"/>
    <lineage>
        <taxon>Bacteria</taxon>
        <taxon>Bacillati</taxon>
        <taxon>Actinomycetota</taxon>
        <taxon>Actinomycetes</taxon>
        <taxon>Streptosporangiales</taxon>
        <taxon>Thermomonosporaceae</taxon>
        <taxon>Actinomadura</taxon>
    </lineage>
</organism>
<feature type="compositionally biased region" description="Low complexity" evidence="1">
    <location>
        <begin position="175"/>
        <end position="195"/>
    </location>
</feature>
<accession>A0ABS7FVY5</accession>
<feature type="chain" id="PRO_5045482651" evidence="2">
    <location>
        <begin position="32"/>
        <end position="326"/>
    </location>
</feature>
<proteinExistence type="predicted"/>
<keyword evidence="4" id="KW-1185">Reference proteome</keyword>
<dbReference type="EMBL" id="JAIBOA010000011">
    <property type="protein sequence ID" value="MBW8484330.1"/>
    <property type="molecule type" value="Genomic_DNA"/>
</dbReference>
<dbReference type="PROSITE" id="PS51257">
    <property type="entry name" value="PROKAR_LIPOPROTEIN"/>
    <property type="match status" value="1"/>
</dbReference>
<name>A0ABS7FVY5_9ACTN</name>
<gene>
    <name evidence="3" type="ORF">K1Y72_18250</name>
</gene>
<sequence>MKRLAPHRPAALAAALLACACAPVSPPRAPAAVTAPAVPPPAAPGPRNGLRTIATYGPHSGSATVGTFHARKGSLWLLVDCQGDRGLVLVVPEITDMPLPCVPGEANRTANELVLARDRPRLTVRVEASPGTRWGVRVQQGAGPRLGPPLPPERDDPSPPSAVPGARAPRPPSPTASRPAPSTRPREPAAVAARRTGMETTDGAPGTAHLDAPDGEEAARLVLAMVVLVPRGDEAERAGPHVMELAARAFAAVDRRPLETGCGHAEGHPGAAGPTFEEWADAVRDLSHPEGRWNARRGEWSCPRHLAELADRTLQQIAPALRGGGR</sequence>
<evidence type="ECO:0000256" key="2">
    <source>
        <dbReference type="SAM" id="SignalP"/>
    </source>
</evidence>
<keyword evidence="2" id="KW-0732">Signal</keyword>
<comment type="caution">
    <text evidence="3">The sequence shown here is derived from an EMBL/GenBank/DDBJ whole genome shotgun (WGS) entry which is preliminary data.</text>
</comment>
<reference evidence="3 4" key="1">
    <citation type="submission" date="2021-07" db="EMBL/GenBank/DDBJ databases">
        <title>Actinomadura sp. PM05-2 isolated from lichen.</title>
        <authorList>
            <person name="Somphong A."/>
            <person name="Phongsopitanun W."/>
            <person name="Tanasupawat S."/>
            <person name="Peongsungnone V."/>
        </authorList>
    </citation>
    <scope>NUCLEOTIDE SEQUENCE [LARGE SCALE GENOMIC DNA]</scope>
    <source>
        <strain evidence="3 4">PM05-2</strain>
    </source>
</reference>